<dbReference type="RefSeq" id="WP_161546666.1">
    <property type="nucleotide sequence ID" value="NZ_CP046377.1"/>
</dbReference>
<gene>
    <name evidence="1" type="ORF">ACIPSN_10475</name>
    <name evidence="2" type="ORF">GMX10_03675</name>
</gene>
<evidence type="ECO:0000313" key="3">
    <source>
        <dbReference type="Proteomes" id="UP000464054"/>
    </source>
</evidence>
<protein>
    <submittedName>
        <fullName evidence="2">Type III secretion protein</fullName>
    </submittedName>
</protein>
<sequence>MRTITKNELPKNFSKLTLIKSSERARYRRMVNALESTLRRCSEIHEEYESHTVKLRENCEKEGFSTGFHLFFSQLITMLDQYEKLQNLRMVNMREHLIVALKSSLHDPVIVERIIHHLQEKCGHQKDLKIVIPKIIPLPDGVDTSHYQFTDDNHITVQNETEAIRFPSESLCWEWIHYADNEIDSLNKKLNGVIPETLASIATKLTLLCKKENSSNTIDDKEKTNDEY</sequence>
<dbReference type="EMBL" id="CP046377">
    <property type="protein sequence ID" value="QHQ23279.1"/>
    <property type="molecule type" value="Genomic_DNA"/>
</dbReference>
<keyword evidence="4" id="KW-1185">Reference proteome</keyword>
<accession>A0AAP9LC48</accession>
<dbReference type="GeneID" id="90772932"/>
<dbReference type="AlphaFoldDB" id="A0AAP9LC48"/>
<dbReference type="Proteomes" id="UP000464054">
    <property type="component" value="Chromosome"/>
</dbReference>
<reference evidence="2" key="2">
    <citation type="journal article" date="2022" name="Plant Pathol J">
        <title>Comparative Genomic Analysis of Pathogenic Factors of Pectobacterium Species Isolated in South Korea Using Whole-Genome Sequencing.</title>
        <authorList>
            <person name="Jee S."/>
            <person name="Kang I.J."/>
            <person name="Bak G."/>
            <person name="Kang S."/>
            <person name="Lee J."/>
            <person name="Heu S."/>
            <person name="Hwang I."/>
        </authorList>
    </citation>
    <scope>NUCLEOTIDE SEQUENCE</scope>
    <source>
        <strain evidence="2">PZ1</strain>
    </source>
</reference>
<reference evidence="1 4" key="3">
    <citation type="submission" date="2024-10" db="EMBL/GenBank/DDBJ databases">
        <authorList>
            <person name="Lu C.-H."/>
        </authorList>
    </citation>
    <scope>NUCLEOTIDE SEQUENCE [LARGE SCALE GENOMIC DNA]</scope>
    <source>
        <strain evidence="1 4">22QBSP01-2</strain>
    </source>
</reference>
<dbReference type="EMBL" id="JBIXKD010000009">
    <property type="protein sequence ID" value="MFJ5321775.1"/>
    <property type="molecule type" value="Genomic_DNA"/>
</dbReference>
<name>A0AAP9LC48_9GAMM</name>
<evidence type="ECO:0000313" key="1">
    <source>
        <dbReference type="EMBL" id="MFJ5321775.1"/>
    </source>
</evidence>
<reference evidence="3" key="1">
    <citation type="submission" date="2019-11" db="EMBL/GenBank/DDBJ databases">
        <authorList>
            <person name="Jee S."/>
        </authorList>
    </citation>
    <scope>NUCLEOTIDE SEQUENCE [LARGE SCALE GENOMIC DNA]</scope>
    <source>
        <strain evidence="3">PZ1</strain>
    </source>
</reference>
<organism evidence="2 3">
    <name type="scientific">Pectobacterium parvum</name>
    <dbReference type="NCBI Taxonomy" id="2778550"/>
    <lineage>
        <taxon>Bacteria</taxon>
        <taxon>Pseudomonadati</taxon>
        <taxon>Pseudomonadota</taxon>
        <taxon>Gammaproteobacteria</taxon>
        <taxon>Enterobacterales</taxon>
        <taxon>Pectobacteriaceae</taxon>
        <taxon>Pectobacterium</taxon>
    </lineage>
</organism>
<evidence type="ECO:0000313" key="2">
    <source>
        <dbReference type="EMBL" id="QHQ23279.1"/>
    </source>
</evidence>
<evidence type="ECO:0000313" key="4">
    <source>
        <dbReference type="Proteomes" id="UP001617714"/>
    </source>
</evidence>
<proteinExistence type="predicted"/>
<dbReference type="Proteomes" id="UP001617714">
    <property type="component" value="Unassembled WGS sequence"/>
</dbReference>